<reference evidence="2 3" key="1">
    <citation type="submission" date="2020-04" db="EMBL/GenBank/DDBJ databases">
        <authorList>
            <person name="De Canck E."/>
        </authorList>
    </citation>
    <scope>NUCLEOTIDE SEQUENCE [LARGE SCALE GENOMIC DNA]</scope>
    <source>
        <strain evidence="2 3">LMG 28614</strain>
    </source>
</reference>
<dbReference type="Gene3D" id="2.40.30.170">
    <property type="match status" value="1"/>
</dbReference>
<dbReference type="GO" id="GO:0055085">
    <property type="term" value="P:transmembrane transport"/>
    <property type="evidence" value="ECO:0007669"/>
    <property type="project" value="InterPro"/>
</dbReference>
<organism evidence="2 3">
    <name type="scientific">Paraburkholderia ultramafica</name>
    <dbReference type="NCBI Taxonomy" id="1544867"/>
    <lineage>
        <taxon>Bacteria</taxon>
        <taxon>Pseudomonadati</taxon>
        <taxon>Pseudomonadota</taxon>
        <taxon>Betaproteobacteria</taxon>
        <taxon>Burkholderiales</taxon>
        <taxon>Burkholderiaceae</taxon>
        <taxon>Paraburkholderia</taxon>
    </lineage>
</organism>
<dbReference type="Gene3D" id="2.40.50.100">
    <property type="match status" value="1"/>
</dbReference>
<dbReference type="RefSeq" id="WP_175148326.1">
    <property type="nucleotide sequence ID" value="NZ_CADIKK010000003.1"/>
</dbReference>
<evidence type="ECO:0000313" key="3">
    <source>
        <dbReference type="Proteomes" id="UP000494365"/>
    </source>
</evidence>
<dbReference type="PANTHER" id="PTHR30386:SF24">
    <property type="entry name" value="MULTIDRUG RESISTANCE EFFLUX PUMP"/>
    <property type="match status" value="1"/>
</dbReference>
<dbReference type="InterPro" id="IPR050739">
    <property type="entry name" value="MFP"/>
</dbReference>
<dbReference type="AlphaFoldDB" id="A0A6S7B3E5"/>
<accession>A0A6S7B3E5</accession>
<dbReference type="EMBL" id="CADIKK010000003">
    <property type="protein sequence ID" value="CAB3779574.1"/>
    <property type="molecule type" value="Genomic_DNA"/>
</dbReference>
<proteinExistence type="predicted"/>
<dbReference type="Proteomes" id="UP000494365">
    <property type="component" value="Unassembled WGS sequence"/>
</dbReference>
<name>A0A6S7B3E5_9BURK</name>
<dbReference type="Pfam" id="PF25917">
    <property type="entry name" value="BSH_RND"/>
    <property type="match status" value="1"/>
</dbReference>
<protein>
    <submittedName>
        <fullName evidence="2">Colistin resistance protein EmrA</fullName>
    </submittedName>
</protein>
<evidence type="ECO:0000259" key="1">
    <source>
        <dbReference type="Pfam" id="PF25917"/>
    </source>
</evidence>
<keyword evidence="3" id="KW-1185">Reference proteome</keyword>
<sequence length="357" mass="37279">MSLPVQASRKPVLLGALALLLAGCGWGGTKLLSKPGAETTNDAYVSADYTLVAPRVPGQIAEVLVDDNQLVKAGQLLARIDDRDYRAALASAQGDLTVAMAAVSDFDAKIAQHPALVAQAQATLHSDEAAIGFARANATRYRDLSAGGAGTMEEQQHAVTALDEQQAGQDRDRAALLAARQELDILRAGRDKALGALARAQAALDQAKLNLSYTEIRAPIDGMVGQRSIRVGAIVGAGSPLLAVVPLSQAYVIANFQENQLARMRPHQPARITVDSFPGLVLKGHVDSLAPATGVAFAPIAPDNATGNFTKIVQRLPVKITLDRGQPEAARLRVGLSVEPTVNVAASDTSVEGTGTN</sequence>
<gene>
    <name evidence="2" type="primary">emrA_2</name>
    <name evidence="2" type="ORF">LMG28614_00874</name>
</gene>
<dbReference type="InterPro" id="IPR058625">
    <property type="entry name" value="MdtA-like_BSH"/>
</dbReference>
<dbReference type="Gene3D" id="1.10.287.470">
    <property type="entry name" value="Helix hairpin bin"/>
    <property type="match status" value="2"/>
</dbReference>
<dbReference type="PANTHER" id="PTHR30386">
    <property type="entry name" value="MEMBRANE FUSION SUBUNIT OF EMRAB-TOLC MULTIDRUG EFFLUX PUMP"/>
    <property type="match status" value="1"/>
</dbReference>
<dbReference type="SUPFAM" id="SSF111369">
    <property type="entry name" value="HlyD-like secretion proteins"/>
    <property type="match status" value="2"/>
</dbReference>
<feature type="domain" description="Multidrug resistance protein MdtA-like barrel-sandwich hybrid" evidence="1">
    <location>
        <begin position="52"/>
        <end position="245"/>
    </location>
</feature>
<evidence type="ECO:0000313" key="2">
    <source>
        <dbReference type="EMBL" id="CAB3779574.1"/>
    </source>
</evidence>